<comment type="subcellular location">
    <subcellularLocation>
        <location evidence="1">Membrane</location>
        <topology evidence="1">Single-pass membrane protein</topology>
    </subcellularLocation>
</comment>
<keyword evidence="5" id="KW-1185">Reference proteome</keyword>
<sequence>MILPISFHYIKPQLCVITTIFFFATTVLSSNPKFKACTPKSCGNGPSIKYPFWISHEQESFCGYPNFEITCMDKSPILRTPSYDFLVKDISYSNSSFTVTNMAAYEDNCPVPLYNYTFHQTPFTYSSENWNLSFFYNCTTEPLDHPTYKVDCAKNASHYSFAVFHKEALEHKNYSLNECQFMVNAPFSMNASVNFTDLLRMNYIEILKMGFLLNWTAHCEY</sequence>
<dbReference type="Proteomes" id="UP000501690">
    <property type="component" value="Linkage Group LG5"/>
</dbReference>
<evidence type="ECO:0000313" key="4">
    <source>
        <dbReference type="EMBL" id="QCD92207.1"/>
    </source>
</evidence>
<protein>
    <submittedName>
        <fullName evidence="4">Wall-associated receptor kinase</fullName>
    </submittedName>
</protein>
<dbReference type="AlphaFoldDB" id="A0A4D6LUF5"/>
<keyword evidence="2" id="KW-0732">Signal</keyword>
<dbReference type="PANTHER" id="PTHR33138:SF75">
    <property type="entry name" value="WALL-ASSOCIATED RECEPTOR KINASE GALACTURONAN-BINDING DOMAIN-CONTAINING PROTEIN"/>
    <property type="match status" value="1"/>
</dbReference>
<keyword evidence="4" id="KW-0808">Transferase</keyword>
<dbReference type="InterPro" id="IPR025287">
    <property type="entry name" value="WAK_GUB"/>
</dbReference>
<feature type="domain" description="Wall-associated receptor kinase galacturonan-binding" evidence="3">
    <location>
        <begin position="37"/>
        <end position="100"/>
    </location>
</feature>
<organism evidence="4 5">
    <name type="scientific">Vigna unguiculata</name>
    <name type="common">Cowpea</name>
    <dbReference type="NCBI Taxonomy" id="3917"/>
    <lineage>
        <taxon>Eukaryota</taxon>
        <taxon>Viridiplantae</taxon>
        <taxon>Streptophyta</taxon>
        <taxon>Embryophyta</taxon>
        <taxon>Tracheophyta</taxon>
        <taxon>Spermatophyta</taxon>
        <taxon>Magnoliopsida</taxon>
        <taxon>eudicotyledons</taxon>
        <taxon>Gunneridae</taxon>
        <taxon>Pentapetalae</taxon>
        <taxon>rosids</taxon>
        <taxon>fabids</taxon>
        <taxon>Fabales</taxon>
        <taxon>Fabaceae</taxon>
        <taxon>Papilionoideae</taxon>
        <taxon>50 kb inversion clade</taxon>
        <taxon>NPAAA clade</taxon>
        <taxon>indigoferoid/millettioid clade</taxon>
        <taxon>Phaseoleae</taxon>
        <taxon>Vigna</taxon>
    </lineage>
</organism>
<dbReference type="GO" id="GO:0016301">
    <property type="term" value="F:kinase activity"/>
    <property type="evidence" value="ECO:0007669"/>
    <property type="project" value="UniProtKB-KW"/>
</dbReference>
<accession>A0A4D6LUF5</accession>
<gene>
    <name evidence="4" type="ORF">DEO72_LG5g268</name>
</gene>
<dbReference type="Pfam" id="PF13947">
    <property type="entry name" value="GUB_WAK_bind"/>
    <property type="match status" value="1"/>
</dbReference>
<evidence type="ECO:0000256" key="2">
    <source>
        <dbReference type="ARBA" id="ARBA00022729"/>
    </source>
</evidence>
<dbReference type="EMBL" id="CP039349">
    <property type="protein sequence ID" value="QCD92207.1"/>
    <property type="molecule type" value="Genomic_DNA"/>
</dbReference>
<name>A0A4D6LUF5_VIGUN</name>
<evidence type="ECO:0000313" key="5">
    <source>
        <dbReference type="Proteomes" id="UP000501690"/>
    </source>
</evidence>
<keyword evidence="4" id="KW-0675">Receptor</keyword>
<dbReference type="PANTHER" id="PTHR33138">
    <property type="entry name" value="OS01G0690200 PROTEIN"/>
    <property type="match status" value="1"/>
</dbReference>
<proteinExistence type="predicted"/>
<evidence type="ECO:0000256" key="1">
    <source>
        <dbReference type="ARBA" id="ARBA00004167"/>
    </source>
</evidence>
<dbReference type="GO" id="GO:0016020">
    <property type="term" value="C:membrane"/>
    <property type="evidence" value="ECO:0007669"/>
    <property type="project" value="UniProtKB-SubCell"/>
</dbReference>
<reference evidence="4 5" key="1">
    <citation type="submission" date="2019-04" db="EMBL/GenBank/DDBJ databases">
        <title>An improved genome assembly and genetic linkage map for asparagus bean, Vigna unguiculata ssp. sesquipedialis.</title>
        <authorList>
            <person name="Xia Q."/>
            <person name="Zhang R."/>
            <person name="Dong Y."/>
        </authorList>
    </citation>
    <scope>NUCLEOTIDE SEQUENCE [LARGE SCALE GENOMIC DNA]</scope>
    <source>
        <tissue evidence="4">Leaf</tissue>
    </source>
</reference>
<evidence type="ECO:0000259" key="3">
    <source>
        <dbReference type="Pfam" id="PF13947"/>
    </source>
</evidence>
<keyword evidence="4" id="KW-0418">Kinase</keyword>
<dbReference type="GO" id="GO:0030247">
    <property type="term" value="F:polysaccharide binding"/>
    <property type="evidence" value="ECO:0007669"/>
    <property type="project" value="InterPro"/>
</dbReference>